<organism evidence="2 3">
    <name type="scientific">Nocardioides humi</name>
    <dbReference type="NCBI Taxonomy" id="449461"/>
    <lineage>
        <taxon>Bacteria</taxon>
        <taxon>Bacillati</taxon>
        <taxon>Actinomycetota</taxon>
        <taxon>Actinomycetes</taxon>
        <taxon>Propionibacteriales</taxon>
        <taxon>Nocardioidaceae</taxon>
        <taxon>Nocardioides</taxon>
    </lineage>
</organism>
<dbReference type="InterPro" id="IPR052513">
    <property type="entry name" value="Thioester_dehydratase-like"/>
</dbReference>
<dbReference type="InterPro" id="IPR002878">
    <property type="entry name" value="ChsH2_C"/>
</dbReference>
<comment type="caution">
    <text evidence="2">The sequence shown here is derived from an EMBL/GenBank/DDBJ whole genome shotgun (WGS) entry which is preliminary data.</text>
</comment>
<dbReference type="PANTHER" id="PTHR34075">
    <property type="entry name" value="BLR3430 PROTEIN"/>
    <property type="match status" value="1"/>
</dbReference>
<dbReference type="InterPro" id="IPR012340">
    <property type="entry name" value="NA-bd_OB-fold"/>
</dbReference>
<reference evidence="2 3" key="1">
    <citation type="journal article" date="2019" name="Int. J. Syst. Evol. Microbiol.">
        <title>The Global Catalogue of Microorganisms (GCM) 10K type strain sequencing project: providing services to taxonomists for standard genome sequencing and annotation.</title>
        <authorList>
            <consortium name="The Broad Institute Genomics Platform"/>
            <consortium name="The Broad Institute Genome Sequencing Center for Infectious Disease"/>
            <person name="Wu L."/>
            <person name="Ma J."/>
        </authorList>
    </citation>
    <scope>NUCLEOTIDE SEQUENCE [LARGE SCALE GENOMIC DNA]</scope>
    <source>
        <strain evidence="2 3">JCM 14942</strain>
    </source>
</reference>
<evidence type="ECO:0000259" key="1">
    <source>
        <dbReference type="Pfam" id="PF01796"/>
    </source>
</evidence>
<protein>
    <recommendedName>
        <fullName evidence="1">ChsH2 C-terminal OB-fold domain-containing protein</fullName>
    </recommendedName>
</protein>
<proteinExistence type="predicted"/>
<dbReference type="RefSeq" id="WP_141005216.1">
    <property type="nucleotide sequence ID" value="NZ_BAAAOR010000007.1"/>
</dbReference>
<evidence type="ECO:0000313" key="2">
    <source>
        <dbReference type="EMBL" id="GAA1505706.1"/>
    </source>
</evidence>
<dbReference type="PANTHER" id="PTHR34075:SF5">
    <property type="entry name" value="BLR3430 PROTEIN"/>
    <property type="match status" value="1"/>
</dbReference>
<dbReference type="Pfam" id="PF01796">
    <property type="entry name" value="OB_ChsH2_C"/>
    <property type="match status" value="1"/>
</dbReference>
<sequence>MTSPDLDLEPGIDPDAWRGRRCRRCATVAYGAAGTCPRCLADDAEVLELSLAGVVWTTTVQRFAPKSPPYVPPADGFRPFAVVYVELPEGLRVEGVVPPSAGGERRVAIGDRVRLVATGPVPTFEPEERSR</sequence>
<dbReference type="Proteomes" id="UP001500842">
    <property type="component" value="Unassembled WGS sequence"/>
</dbReference>
<gene>
    <name evidence="2" type="ORF">GCM10009788_06660</name>
</gene>
<feature type="domain" description="ChsH2 C-terminal OB-fold" evidence="1">
    <location>
        <begin position="48"/>
        <end position="117"/>
    </location>
</feature>
<dbReference type="EMBL" id="BAAAOR010000007">
    <property type="protein sequence ID" value="GAA1505706.1"/>
    <property type="molecule type" value="Genomic_DNA"/>
</dbReference>
<name>A0ABN1ZW54_9ACTN</name>
<dbReference type="SUPFAM" id="SSF50249">
    <property type="entry name" value="Nucleic acid-binding proteins"/>
    <property type="match status" value="1"/>
</dbReference>
<evidence type="ECO:0000313" key="3">
    <source>
        <dbReference type="Proteomes" id="UP001500842"/>
    </source>
</evidence>
<keyword evidence="3" id="KW-1185">Reference proteome</keyword>
<accession>A0ABN1ZW54</accession>